<dbReference type="GO" id="GO:0006273">
    <property type="term" value="P:lagging strand elongation"/>
    <property type="evidence" value="ECO:0007669"/>
    <property type="project" value="TreeGrafter"/>
</dbReference>
<keyword evidence="5" id="KW-1185">Reference proteome</keyword>
<comment type="similarity">
    <text evidence="1">Belongs to the ATP-dependent DNA ligase family.</text>
</comment>
<keyword evidence="2" id="KW-0436">Ligase</keyword>
<dbReference type="PROSITE" id="PS50160">
    <property type="entry name" value="DNA_LIGASE_A3"/>
    <property type="match status" value="1"/>
</dbReference>
<dbReference type="GO" id="GO:0005634">
    <property type="term" value="C:nucleus"/>
    <property type="evidence" value="ECO:0007669"/>
    <property type="project" value="TreeGrafter"/>
</dbReference>
<evidence type="ECO:0000313" key="4">
    <source>
        <dbReference type="EMBL" id="KAJ8421050.1"/>
    </source>
</evidence>
<gene>
    <name evidence="4" type="ORF">Cgig2_015010</name>
</gene>
<dbReference type="AlphaFoldDB" id="A0A9Q1GL28"/>
<dbReference type="PANTHER" id="PTHR45674">
    <property type="entry name" value="DNA LIGASE 1/3 FAMILY MEMBER"/>
    <property type="match status" value="1"/>
</dbReference>
<name>A0A9Q1GL28_9CARY</name>
<dbReference type="GO" id="GO:0005739">
    <property type="term" value="C:mitochondrion"/>
    <property type="evidence" value="ECO:0007669"/>
    <property type="project" value="TreeGrafter"/>
</dbReference>
<dbReference type="GO" id="GO:0003910">
    <property type="term" value="F:DNA ligase (ATP) activity"/>
    <property type="evidence" value="ECO:0007669"/>
    <property type="project" value="InterPro"/>
</dbReference>
<dbReference type="GO" id="GO:0005524">
    <property type="term" value="F:ATP binding"/>
    <property type="evidence" value="ECO:0007669"/>
    <property type="project" value="InterPro"/>
</dbReference>
<evidence type="ECO:0000256" key="1">
    <source>
        <dbReference type="ARBA" id="ARBA00007572"/>
    </source>
</evidence>
<dbReference type="InterPro" id="IPR050191">
    <property type="entry name" value="ATP-dep_DNA_ligase"/>
</dbReference>
<proteinExistence type="inferred from homology"/>
<protein>
    <recommendedName>
        <fullName evidence="3">ATP-dependent DNA ligase family profile domain-containing protein</fullName>
    </recommendedName>
</protein>
<dbReference type="Gene3D" id="3.30.470.30">
    <property type="entry name" value="DNA ligase/mRNA capping enzyme"/>
    <property type="match status" value="1"/>
</dbReference>
<evidence type="ECO:0000256" key="2">
    <source>
        <dbReference type="ARBA" id="ARBA00022598"/>
    </source>
</evidence>
<accession>A0A9Q1GL28</accession>
<dbReference type="InterPro" id="IPR012310">
    <property type="entry name" value="DNA_ligase_ATP-dep_cent"/>
</dbReference>
<dbReference type="PANTHER" id="PTHR45674:SF4">
    <property type="entry name" value="DNA LIGASE 1"/>
    <property type="match status" value="1"/>
</dbReference>
<evidence type="ECO:0000259" key="3">
    <source>
        <dbReference type="PROSITE" id="PS50160"/>
    </source>
</evidence>
<comment type="caution">
    <text evidence="4">The sequence shown here is derived from an EMBL/GenBank/DDBJ whole genome shotgun (WGS) entry which is preliminary data.</text>
</comment>
<reference evidence="4" key="1">
    <citation type="submission" date="2022-04" db="EMBL/GenBank/DDBJ databases">
        <title>Carnegiea gigantea Genome sequencing and assembly v2.</title>
        <authorList>
            <person name="Copetti D."/>
            <person name="Sanderson M.J."/>
            <person name="Burquez A."/>
            <person name="Wojciechowski M.F."/>
        </authorList>
    </citation>
    <scope>NUCLEOTIDE SEQUENCE</scope>
    <source>
        <strain evidence="4">SGP5-SGP5p</strain>
        <tissue evidence="4">Aerial part</tissue>
    </source>
</reference>
<dbReference type="OrthoDB" id="1741735at2759"/>
<feature type="domain" description="ATP-dependent DNA ligase family profile" evidence="3">
    <location>
        <begin position="97"/>
        <end position="136"/>
    </location>
</feature>
<dbReference type="GO" id="GO:0006310">
    <property type="term" value="P:DNA recombination"/>
    <property type="evidence" value="ECO:0007669"/>
    <property type="project" value="InterPro"/>
</dbReference>
<organism evidence="4 5">
    <name type="scientific">Carnegiea gigantea</name>
    <dbReference type="NCBI Taxonomy" id="171969"/>
    <lineage>
        <taxon>Eukaryota</taxon>
        <taxon>Viridiplantae</taxon>
        <taxon>Streptophyta</taxon>
        <taxon>Embryophyta</taxon>
        <taxon>Tracheophyta</taxon>
        <taxon>Spermatophyta</taxon>
        <taxon>Magnoliopsida</taxon>
        <taxon>eudicotyledons</taxon>
        <taxon>Gunneridae</taxon>
        <taxon>Pentapetalae</taxon>
        <taxon>Caryophyllales</taxon>
        <taxon>Cactineae</taxon>
        <taxon>Cactaceae</taxon>
        <taxon>Cactoideae</taxon>
        <taxon>Echinocereeae</taxon>
        <taxon>Carnegiea</taxon>
    </lineage>
</organism>
<dbReference type="EMBL" id="JAKOGI010002952">
    <property type="protein sequence ID" value="KAJ8421050.1"/>
    <property type="molecule type" value="Genomic_DNA"/>
</dbReference>
<dbReference type="Proteomes" id="UP001153076">
    <property type="component" value="Unassembled WGS sequence"/>
</dbReference>
<dbReference type="SUPFAM" id="SSF56091">
    <property type="entry name" value="DNA ligase/mRNA capping enzyme, catalytic domain"/>
    <property type="match status" value="1"/>
</dbReference>
<evidence type="ECO:0000313" key="5">
    <source>
        <dbReference type="Proteomes" id="UP001153076"/>
    </source>
</evidence>
<dbReference type="Pfam" id="PF01068">
    <property type="entry name" value="DNA_ligase_A_M"/>
    <property type="match status" value="1"/>
</dbReference>
<sequence>MMVYVLRYIAPMMVQIAFLAEDLNAAPTNIRMSYLPLKGDSLEMSLFLLRHQASIIETASKHPIPFSFTLPLACKVVASRLSAFHKLMTRGRKGVQVNNIKVNTCIFAFDLLYLNGQSLLQEQLKIRRKLLKDSFEVETVTLNGLTLSPHNNLYSIDVLFIKVRESLDFKENIFSLASCSLWVLDFMENERHVLTLNFSRREWRKRQRGLDYAGCTERDRMVWITREDEERQIKEAKRDIRKEVYGFGLVETRE</sequence>
<dbReference type="GO" id="GO:0006281">
    <property type="term" value="P:DNA repair"/>
    <property type="evidence" value="ECO:0007669"/>
    <property type="project" value="InterPro"/>
</dbReference>